<evidence type="ECO:0000313" key="4">
    <source>
        <dbReference type="Proteomes" id="UP000828390"/>
    </source>
</evidence>
<organism evidence="3 4">
    <name type="scientific">Dreissena polymorpha</name>
    <name type="common">Zebra mussel</name>
    <name type="synonym">Mytilus polymorpha</name>
    <dbReference type="NCBI Taxonomy" id="45954"/>
    <lineage>
        <taxon>Eukaryota</taxon>
        <taxon>Metazoa</taxon>
        <taxon>Spiralia</taxon>
        <taxon>Lophotrochozoa</taxon>
        <taxon>Mollusca</taxon>
        <taxon>Bivalvia</taxon>
        <taxon>Autobranchia</taxon>
        <taxon>Heteroconchia</taxon>
        <taxon>Euheterodonta</taxon>
        <taxon>Imparidentia</taxon>
        <taxon>Neoheterodontei</taxon>
        <taxon>Myida</taxon>
        <taxon>Dreissenoidea</taxon>
        <taxon>Dreissenidae</taxon>
        <taxon>Dreissena</taxon>
    </lineage>
</organism>
<evidence type="ECO:0000313" key="3">
    <source>
        <dbReference type="EMBL" id="KAH3701068.1"/>
    </source>
</evidence>
<evidence type="ECO:0000259" key="2">
    <source>
        <dbReference type="Pfam" id="PF01979"/>
    </source>
</evidence>
<sequence length="430" mass="46345">MEVDLLIENGRVIDPANNLDGQLKVAINNGKILAVGENLDFKPREIFDASGCLVTPGLIDAHVHCYEYATPISINADDCCLARGVTTVIDAGSSGATTFMGLRKYVVERSKTRVKCLLHIALHGLAASGCSAGAGGGESDTLAVLDEDACAQCINYNRDVIVGVKVRLSLDVCNMGKTENEAFRRALAVAERCSVPLMTHHSVSTVPTQKSLDPKATFGCPGDLRAGDIYTHTFHGYPNTIIDVNTGQVHSDVIDARSRGVLFDVGHGAGAMNWTVAELATSQNFFPDMLGSDLHLVNKDGPAYDLPTVMTKFLHLGMPLVDIINSVTSSPAKAYGIETETGSLTKGLSADVTVLKIEECDVMLEDSVGQTRNVRQRIKPIAVWREGEQIKVTVPVLWPNPDSIEKSLRQKSRQEINDDIAAGYEPRVSK</sequence>
<dbReference type="PANTHER" id="PTHR42717">
    <property type="entry name" value="DIHYDROOROTASE-RELATED"/>
    <property type="match status" value="1"/>
</dbReference>
<accession>A0A9D3YMY3</accession>
<dbReference type="SUPFAM" id="SSF51338">
    <property type="entry name" value="Composite domain of metallo-dependent hydrolases"/>
    <property type="match status" value="1"/>
</dbReference>
<reference evidence="3" key="1">
    <citation type="journal article" date="2019" name="bioRxiv">
        <title>The Genome of the Zebra Mussel, Dreissena polymorpha: A Resource for Invasive Species Research.</title>
        <authorList>
            <person name="McCartney M.A."/>
            <person name="Auch B."/>
            <person name="Kono T."/>
            <person name="Mallez S."/>
            <person name="Zhang Y."/>
            <person name="Obille A."/>
            <person name="Becker A."/>
            <person name="Abrahante J.E."/>
            <person name="Garbe J."/>
            <person name="Badalamenti J.P."/>
            <person name="Herman A."/>
            <person name="Mangelson H."/>
            <person name="Liachko I."/>
            <person name="Sullivan S."/>
            <person name="Sone E.D."/>
            <person name="Koren S."/>
            <person name="Silverstein K.A.T."/>
            <person name="Beckman K.B."/>
            <person name="Gohl D.M."/>
        </authorList>
    </citation>
    <scope>NUCLEOTIDE SEQUENCE</scope>
    <source>
        <strain evidence="3">Duluth1</strain>
        <tissue evidence="3">Whole animal</tissue>
    </source>
</reference>
<dbReference type="SUPFAM" id="SSF51556">
    <property type="entry name" value="Metallo-dependent hydrolases"/>
    <property type="match status" value="1"/>
</dbReference>
<dbReference type="InterPro" id="IPR006680">
    <property type="entry name" value="Amidohydro-rel"/>
</dbReference>
<evidence type="ECO:0000256" key="1">
    <source>
        <dbReference type="SAM" id="MobiDB-lite"/>
    </source>
</evidence>
<dbReference type="GO" id="GO:0016810">
    <property type="term" value="F:hydrolase activity, acting on carbon-nitrogen (but not peptide) bonds"/>
    <property type="evidence" value="ECO:0007669"/>
    <property type="project" value="InterPro"/>
</dbReference>
<dbReference type="PIRSF" id="PIRSF039004">
    <property type="entry name" value="ADE_EF_0837"/>
    <property type="match status" value="1"/>
</dbReference>
<proteinExistence type="predicted"/>
<dbReference type="InterPro" id="IPR020043">
    <property type="entry name" value="Deacetylase_Atu3266-like"/>
</dbReference>
<dbReference type="Pfam" id="PF01979">
    <property type="entry name" value="Amidohydro_1"/>
    <property type="match status" value="1"/>
</dbReference>
<dbReference type="OrthoDB" id="194468at2759"/>
<dbReference type="AlphaFoldDB" id="A0A9D3YMY3"/>
<dbReference type="Proteomes" id="UP000828390">
    <property type="component" value="Unassembled WGS sequence"/>
</dbReference>
<protein>
    <recommendedName>
        <fullName evidence="2">Amidohydrolase-related domain-containing protein</fullName>
    </recommendedName>
</protein>
<feature type="region of interest" description="Disordered" evidence="1">
    <location>
        <begin position="408"/>
        <end position="430"/>
    </location>
</feature>
<dbReference type="Gene3D" id="2.30.40.10">
    <property type="entry name" value="Urease, subunit C, domain 1"/>
    <property type="match status" value="1"/>
</dbReference>
<reference evidence="3" key="2">
    <citation type="submission" date="2020-11" db="EMBL/GenBank/DDBJ databases">
        <authorList>
            <person name="McCartney M.A."/>
            <person name="Auch B."/>
            <person name="Kono T."/>
            <person name="Mallez S."/>
            <person name="Becker A."/>
            <person name="Gohl D.M."/>
            <person name="Silverstein K.A.T."/>
            <person name="Koren S."/>
            <person name="Bechman K.B."/>
            <person name="Herman A."/>
            <person name="Abrahante J.E."/>
            <person name="Garbe J."/>
        </authorList>
    </citation>
    <scope>NUCLEOTIDE SEQUENCE</scope>
    <source>
        <strain evidence="3">Duluth1</strain>
        <tissue evidence="3">Whole animal</tissue>
    </source>
</reference>
<dbReference type="InterPro" id="IPR011059">
    <property type="entry name" value="Metal-dep_hydrolase_composite"/>
</dbReference>
<dbReference type="Gene3D" id="3.20.20.140">
    <property type="entry name" value="Metal-dependent hydrolases"/>
    <property type="match status" value="1"/>
</dbReference>
<dbReference type="EMBL" id="JAIWYP010000015">
    <property type="protein sequence ID" value="KAH3701068.1"/>
    <property type="molecule type" value="Genomic_DNA"/>
</dbReference>
<gene>
    <name evidence="3" type="ORF">DPMN_076053</name>
</gene>
<dbReference type="GO" id="GO:0019213">
    <property type="term" value="F:deacetylase activity"/>
    <property type="evidence" value="ECO:0007669"/>
    <property type="project" value="InterPro"/>
</dbReference>
<dbReference type="InterPro" id="IPR032466">
    <property type="entry name" value="Metal_Hydrolase"/>
</dbReference>
<feature type="domain" description="Amidohydrolase-related" evidence="2">
    <location>
        <begin position="288"/>
        <end position="371"/>
    </location>
</feature>
<name>A0A9D3YMY3_DREPO</name>
<comment type="caution">
    <text evidence="3">The sequence shown here is derived from an EMBL/GenBank/DDBJ whole genome shotgun (WGS) entry which is preliminary data.</text>
</comment>
<dbReference type="PANTHER" id="PTHR42717:SF1">
    <property type="entry name" value="IMIDAZOLONEPROPIONASE AND RELATED AMIDOHYDROLASES"/>
    <property type="match status" value="1"/>
</dbReference>
<keyword evidence="4" id="KW-1185">Reference proteome</keyword>